<organism evidence="2 3">
    <name type="scientific">Owenia fusiformis</name>
    <name type="common">Polychaete worm</name>
    <dbReference type="NCBI Taxonomy" id="6347"/>
    <lineage>
        <taxon>Eukaryota</taxon>
        <taxon>Metazoa</taxon>
        <taxon>Spiralia</taxon>
        <taxon>Lophotrochozoa</taxon>
        <taxon>Annelida</taxon>
        <taxon>Polychaeta</taxon>
        <taxon>Sedentaria</taxon>
        <taxon>Canalipalpata</taxon>
        <taxon>Sabellida</taxon>
        <taxon>Oweniida</taxon>
        <taxon>Oweniidae</taxon>
        <taxon>Owenia</taxon>
    </lineage>
</organism>
<dbReference type="OrthoDB" id="294702at2759"/>
<sequence length="305" mass="34425">MVRQRGTAASKHEAREVDKNIEEEVKVKTANKHLSRIPTKPGVSLRQRCFTFAKYALLLSILPPFLNFAALHKEGQQLKPQTGELYDIGFGQKMYLGCLGQGAPTVILDAPTGMSSDVWLQVQLKLAKYTKVCVYDRAGLGFSERPYRNESAQEGTDNDNPTQLFSKGSERWQHYTVERMADDLHRLVTGSSDQPRPFILVGAEMGALVSRFYANMFQGEVSDLVLIEPLVETIFMEDDGIWTQFWFGHLIPWQQSLQLAAATGLTRFALLLGLMEQPLAGANQTMEQIARQITRYYSPYRVTNK</sequence>
<dbReference type="InterPro" id="IPR050266">
    <property type="entry name" value="AB_hydrolase_sf"/>
</dbReference>
<dbReference type="SUPFAM" id="SSF53474">
    <property type="entry name" value="alpha/beta-Hydrolases"/>
    <property type="match status" value="1"/>
</dbReference>
<dbReference type="PANTHER" id="PTHR43798">
    <property type="entry name" value="MONOACYLGLYCEROL LIPASE"/>
    <property type="match status" value="1"/>
</dbReference>
<dbReference type="InterPro" id="IPR029058">
    <property type="entry name" value="AB_hydrolase_fold"/>
</dbReference>
<evidence type="ECO:0000313" key="3">
    <source>
        <dbReference type="Proteomes" id="UP000749559"/>
    </source>
</evidence>
<accession>A0A8S4PBA7</accession>
<dbReference type="Gene3D" id="3.40.50.1820">
    <property type="entry name" value="alpha/beta hydrolase"/>
    <property type="match status" value="1"/>
</dbReference>
<dbReference type="AlphaFoldDB" id="A0A8S4PBA7"/>
<dbReference type="InterPro" id="IPR000073">
    <property type="entry name" value="AB_hydrolase_1"/>
</dbReference>
<proteinExistence type="predicted"/>
<reference evidence="2" key="1">
    <citation type="submission" date="2022-03" db="EMBL/GenBank/DDBJ databases">
        <authorList>
            <person name="Martin C."/>
        </authorList>
    </citation>
    <scope>NUCLEOTIDE SEQUENCE</scope>
</reference>
<feature type="domain" description="AB hydrolase-1" evidence="1">
    <location>
        <begin position="114"/>
        <end position="233"/>
    </location>
</feature>
<name>A0A8S4PBA7_OWEFU</name>
<dbReference type="Proteomes" id="UP000749559">
    <property type="component" value="Unassembled WGS sequence"/>
</dbReference>
<evidence type="ECO:0000313" key="2">
    <source>
        <dbReference type="EMBL" id="CAH1790667.1"/>
    </source>
</evidence>
<dbReference type="GO" id="GO:0016020">
    <property type="term" value="C:membrane"/>
    <property type="evidence" value="ECO:0007669"/>
    <property type="project" value="TreeGrafter"/>
</dbReference>
<dbReference type="PANTHER" id="PTHR43798:SF33">
    <property type="entry name" value="HYDROLASE, PUTATIVE (AFU_ORTHOLOGUE AFUA_2G14860)-RELATED"/>
    <property type="match status" value="1"/>
</dbReference>
<evidence type="ECO:0000259" key="1">
    <source>
        <dbReference type="Pfam" id="PF00561"/>
    </source>
</evidence>
<dbReference type="Pfam" id="PF00561">
    <property type="entry name" value="Abhydrolase_1"/>
    <property type="match status" value="1"/>
</dbReference>
<comment type="caution">
    <text evidence="2">The sequence shown here is derived from an EMBL/GenBank/DDBJ whole genome shotgun (WGS) entry which is preliminary data.</text>
</comment>
<protein>
    <recommendedName>
        <fullName evidence="1">AB hydrolase-1 domain-containing protein</fullName>
    </recommendedName>
</protein>
<gene>
    <name evidence="2" type="ORF">OFUS_LOCUS15844</name>
</gene>
<dbReference type="EMBL" id="CAIIXF020000008">
    <property type="protein sequence ID" value="CAH1790667.1"/>
    <property type="molecule type" value="Genomic_DNA"/>
</dbReference>
<keyword evidence="3" id="KW-1185">Reference proteome</keyword>